<feature type="region of interest" description="Disordered" evidence="5">
    <location>
        <begin position="172"/>
        <end position="194"/>
    </location>
</feature>
<evidence type="ECO:0000256" key="2">
    <source>
        <dbReference type="ARBA" id="ARBA00022771"/>
    </source>
</evidence>
<dbReference type="Proteomes" id="UP001443914">
    <property type="component" value="Unassembled WGS sequence"/>
</dbReference>
<feature type="compositionally biased region" description="Polar residues" evidence="5">
    <location>
        <begin position="459"/>
        <end position="500"/>
    </location>
</feature>
<evidence type="ECO:0000259" key="6">
    <source>
        <dbReference type="PROSITE" id="PS50115"/>
    </source>
</evidence>
<sequence length="692" mass="76695">MGKEEDKIERLIRGLIKLPENKRCINCNSLGPQYVCTTFWTFVCTNCSGVHREFTHRVKSVSMAKFSMEEVNCLQAGGNEKAREIYFKTWNPHRNFFPDNSNIQKLRDFIKHVYVDRRYTGENHPVLLPRLRNNDKDESYERSRQDTFRERAIDRQSRYAIDEVRSPKLSRETNERYNRYSNNEPRSPARYGGVRASSARFEATEGRYQVDDARIAGRSATQMFTTEDIKPRRKSPPPPVRNVREFLDEKFLALRVGDQPKRPVHATTNTRVGDYGGQNSPREMGDHSKTAHKRSVSAYLQNTVQTGNQVSGSNDTLKPKSGSAGSLIDFALFPPPPPPPDSCIQVQVPSVRNNATSSEPTVKESENVSTGPPKNTLEFLLFELSTPAEITPNENVASSVPSSNSSTLHHVPPHSSHTNAQEFPNTPSTSAAGMQIFRPVEEAHAETPQMVPDFLGDDSVSSFDKTDNQQDLISQQQESSIAPQTSLSGENSNNQCQQETDLLPASIAKSSNPVEGPLQETNSGVGVTPSSGDAKSSGRAALPEDLFASPYPSRAMSAPGWQMNQSYGIGFNMPYYQNASPMQTQQFPNVAKSVNPFDTNDDEAQDQFDMAALQGGLPNVSAPSGIIMRTQSFESHLQGAYLGQYPFTNIAHSGQQEMGGFGSLHLNQQLPYRYPPPSDPRTFQTGGGNPFG</sequence>
<feature type="region of interest" description="Disordered" evidence="5">
    <location>
        <begin position="451"/>
        <end position="538"/>
    </location>
</feature>
<dbReference type="FunFam" id="1.10.220.150:FF:000005">
    <property type="entry name" value="Arf-GAP domain and FG repeat-containing protein 1"/>
    <property type="match status" value="1"/>
</dbReference>
<feature type="region of interest" description="Disordered" evidence="5">
    <location>
        <begin position="262"/>
        <end position="291"/>
    </location>
</feature>
<dbReference type="CDD" id="cd08838">
    <property type="entry name" value="ArfGap_AGFG"/>
    <property type="match status" value="1"/>
</dbReference>
<dbReference type="InterPro" id="IPR037278">
    <property type="entry name" value="ARFGAP/RecO"/>
</dbReference>
<gene>
    <name evidence="7" type="ORF">RND81_03G126300</name>
</gene>
<evidence type="ECO:0000256" key="1">
    <source>
        <dbReference type="ARBA" id="ARBA00022723"/>
    </source>
</evidence>
<feature type="compositionally biased region" description="Polar residues" evidence="5">
    <location>
        <begin position="266"/>
        <end position="281"/>
    </location>
</feature>
<accession>A0AAW1MA95</accession>
<dbReference type="SUPFAM" id="SSF57863">
    <property type="entry name" value="ArfGap/RecO-like zinc finger"/>
    <property type="match status" value="1"/>
</dbReference>
<dbReference type="InterPro" id="IPR001164">
    <property type="entry name" value="ArfGAP_dom"/>
</dbReference>
<evidence type="ECO:0000256" key="4">
    <source>
        <dbReference type="PROSITE-ProRule" id="PRU00288"/>
    </source>
</evidence>
<feature type="region of interest" description="Disordered" evidence="5">
    <location>
        <begin position="353"/>
        <end position="374"/>
    </location>
</feature>
<dbReference type="PANTHER" id="PTHR46085">
    <property type="entry name" value="ARFGAP/RECO-RELATED"/>
    <property type="match status" value="1"/>
</dbReference>
<name>A0AAW1MA95_SAPOF</name>
<dbReference type="GO" id="GO:0005096">
    <property type="term" value="F:GTPase activator activity"/>
    <property type="evidence" value="ECO:0007669"/>
    <property type="project" value="InterPro"/>
</dbReference>
<keyword evidence="3" id="KW-0862">Zinc</keyword>
<proteinExistence type="predicted"/>
<feature type="compositionally biased region" description="Polar residues" evidence="5">
    <location>
        <begin position="508"/>
        <end position="534"/>
    </location>
</feature>
<dbReference type="InterPro" id="IPR044820">
    <property type="entry name" value="AGD14-like"/>
</dbReference>
<organism evidence="7 8">
    <name type="scientific">Saponaria officinalis</name>
    <name type="common">Common soapwort</name>
    <name type="synonym">Lychnis saponaria</name>
    <dbReference type="NCBI Taxonomy" id="3572"/>
    <lineage>
        <taxon>Eukaryota</taxon>
        <taxon>Viridiplantae</taxon>
        <taxon>Streptophyta</taxon>
        <taxon>Embryophyta</taxon>
        <taxon>Tracheophyta</taxon>
        <taxon>Spermatophyta</taxon>
        <taxon>Magnoliopsida</taxon>
        <taxon>eudicotyledons</taxon>
        <taxon>Gunneridae</taxon>
        <taxon>Pentapetalae</taxon>
        <taxon>Caryophyllales</taxon>
        <taxon>Caryophyllaceae</taxon>
        <taxon>Caryophylleae</taxon>
        <taxon>Saponaria</taxon>
    </lineage>
</organism>
<evidence type="ECO:0000313" key="7">
    <source>
        <dbReference type="EMBL" id="KAK9741762.1"/>
    </source>
</evidence>
<dbReference type="Pfam" id="PF01412">
    <property type="entry name" value="ArfGap"/>
    <property type="match status" value="1"/>
</dbReference>
<comment type="caution">
    <text evidence="7">The sequence shown here is derived from an EMBL/GenBank/DDBJ whole genome shotgun (WGS) entry which is preliminary data.</text>
</comment>
<dbReference type="SMART" id="SM00105">
    <property type="entry name" value="ArfGap"/>
    <property type="match status" value="1"/>
</dbReference>
<reference evidence="7" key="1">
    <citation type="submission" date="2024-03" db="EMBL/GenBank/DDBJ databases">
        <title>WGS assembly of Saponaria officinalis var. Norfolk2.</title>
        <authorList>
            <person name="Jenkins J."/>
            <person name="Shu S."/>
            <person name="Grimwood J."/>
            <person name="Barry K."/>
            <person name="Goodstein D."/>
            <person name="Schmutz J."/>
            <person name="Leebens-Mack J."/>
            <person name="Osbourn A."/>
        </authorList>
    </citation>
    <scope>NUCLEOTIDE SEQUENCE [LARGE SCALE GENOMIC DNA]</scope>
    <source>
        <strain evidence="7">JIC</strain>
    </source>
</reference>
<feature type="compositionally biased region" description="Polar residues" evidence="5">
    <location>
        <begin position="415"/>
        <end position="431"/>
    </location>
</feature>
<dbReference type="AlphaFoldDB" id="A0AAW1MA95"/>
<evidence type="ECO:0000256" key="5">
    <source>
        <dbReference type="SAM" id="MobiDB-lite"/>
    </source>
</evidence>
<keyword evidence="8" id="KW-1185">Reference proteome</keyword>
<feature type="domain" description="Arf-GAP" evidence="6">
    <location>
        <begin position="9"/>
        <end position="120"/>
    </location>
</feature>
<feature type="compositionally biased region" description="Low complexity" evidence="5">
    <location>
        <begin position="393"/>
        <end position="406"/>
    </location>
</feature>
<evidence type="ECO:0000313" key="8">
    <source>
        <dbReference type="Proteomes" id="UP001443914"/>
    </source>
</evidence>
<dbReference type="Gene3D" id="1.10.220.150">
    <property type="entry name" value="Arf GTPase activating protein"/>
    <property type="match status" value="1"/>
</dbReference>
<feature type="region of interest" description="Disordered" evidence="5">
    <location>
        <begin position="393"/>
        <end position="431"/>
    </location>
</feature>
<dbReference type="EMBL" id="JBDFQZ010000003">
    <property type="protein sequence ID" value="KAK9741762.1"/>
    <property type="molecule type" value="Genomic_DNA"/>
</dbReference>
<dbReference type="PANTHER" id="PTHR46085:SF16">
    <property type="entry name" value="ARFGAP_RECO-LIKE ZINC FINGER DOMAIN-CONTAINING PROTEIN"/>
    <property type="match status" value="1"/>
</dbReference>
<dbReference type="PRINTS" id="PR00405">
    <property type="entry name" value="REVINTRACTNG"/>
</dbReference>
<feature type="region of interest" description="Disordered" evidence="5">
    <location>
        <begin position="670"/>
        <end position="692"/>
    </location>
</feature>
<protein>
    <recommendedName>
        <fullName evidence="6">Arf-GAP domain-containing protein</fullName>
    </recommendedName>
</protein>
<keyword evidence="2 4" id="KW-0863">Zinc-finger</keyword>
<dbReference type="PROSITE" id="PS50115">
    <property type="entry name" value="ARFGAP"/>
    <property type="match status" value="1"/>
</dbReference>
<keyword evidence="1" id="KW-0479">Metal-binding</keyword>
<dbReference type="InterPro" id="IPR038508">
    <property type="entry name" value="ArfGAP_dom_sf"/>
</dbReference>
<evidence type="ECO:0000256" key="3">
    <source>
        <dbReference type="ARBA" id="ARBA00022833"/>
    </source>
</evidence>
<dbReference type="GO" id="GO:0008270">
    <property type="term" value="F:zinc ion binding"/>
    <property type="evidence" value="ECO:0007669"/>
    <property type="project" value="UniProtKB-KW"/>
</dbReference>